<dbReference type="AlphaFoldDB" id="A0A2S2P811"/>
<gene>
    <name evidence="2" type="ORF">g.128616</name>
</gene>
<feature type="signal peptide" evidence="1">
    <location>
        <begin position="1"/>
        <end position="19"/>
    </location>
</feature>
<feature type="chain" id="PRO_5015490840" evidence="1">
    <location>
        <begin position="20"/>
        <end position="226"/>
    </location>
</feature>
<protein>
    <submittedName>
        <fullName evidence="2">Uncharacterized protein</fullName>
    </submittedName>
</protein>
<accession>A0A2S2P811</accession>
<dbReference type="EMBL" id="GGMR01012972">
    <property type="protein sequence ID" value="MBY25591.1"/>
    <property type="molecule type" value="Transcribed_RNA"/>
</dbReference>
<evidence type="ECO:0000313" key="2">
    <source>
        <dbReference type="EMBL" id="MBY25591.1"/>
    </source>
</evidence>
<evidence type="ECO:0000256" key="1">
    <source>
        <dbReference type="SAM" id="SignalP"/>
    </source>
</evidence>
<proteinExistence type="predicted"/>
<keyword evidence="1" id="KW-0732">Signal</keyword>
<name>A0A2S2P811_SCHGA</name>
<sequence>MQFLFKMCVLLIILKCTASEFQCLSSNKNIDKCQDWKQMSVLVADLVGRSIVDNKVETKSNMLTLLIRAASGVIGYGSNALKTIIVNGLVLLTQIVLTVSDYGTTNYRATTGTTQKIKIFPDGRPIDWIMNNPYIKSMMDDATNEMLPDLLIEQLESGLPCVQLLLCRLSPIIHYMQRQVKESRRGSSHKWLSWNVSDWQRVKENAKHCVEKHNDCVKIIKLDSFR</sequence>
<reference evidence="2" key="1">
    <citation type="submission" date="2018-04" db="EMBL/GenBank/DDBJ databases">
        <title>Transcriptome of Schizaphis graminum biotype I.</title>
        <authorList>
            <person name="Scully E.D."/>
            <person name="Geib S.M."/>
            <person name="Palmer N.A."/>
            <person name="Koch K."/>
            <person name="Bradshaw J."/>
            <person name="Heng-Moss T."/>
            <person name="Sarath G."/>
        </authorList>
    </citation>
    <scope>NUCLEOTIDE SEQUENCE</scope>
</reference>
<organism evidence="2">
    <name type="scientific">Schizaphis graminum</name>
    <name type="common">Green bug aphid</name>
    <dbReference type="NCBI Taxonomy" id="13262"/>
    <lineage>
        <taxon>Eukaryota</taxon>
        <taxon>Metazoa</taxon>
        <taxon>Ecdysozoa</taxon>
        <taxon>Arthropoda</taxon>
        <taxon>Hexapoda</taxon>
        <taxon>Insecta</taxon>
        <taxon>Pterygota</taxon>
        <taxon>Neoptera</taxon>
        <taxon>Paraneoptera</taxon>
        <taxon>Hemiptera</taxon>
        <taxon>Sternorrhyncha</taxon>
        <taxon>Aphidomorpha</taxon>
        <taxon>Aphidoidea</taxon>
        <taxon>Aphididae</taxon>
        <taxon>Aphidini</taxon>
        <taxon>Schizaphis</taxon>
    </lineage>
</organism>